<dbReference type="InterPro" id="IPR027417">
    <property type="entry name" value="P-loop_NTPase"/>
</dbReference>
<dbReference type="GeneID" id="93366070"/>
<comment type="caution">
    <text evidence="2">The sequence shown here is derived from an EMBL/GenBank/DDBJ whole genome shotgun (WGS) entry which is preliminary data.</text>
</comment>
<dbReference type="InterPro" id="IPR011335">
    <property type="entry name" value="Restrct_endonuc-II-like"/>
</dbReference>
<proteinExistence type="predicted"/>
<keyword evidence="3" id="KW-1185">Reference proteome</keyword>
<protein>
    <recommendedName>
        <fullName evidence="1">PD-(D/E)XK endonuclease-like domain-containing protein</fullName>
    </recommendedName>
</protein>
<dbReference type="eggNOG" id="COG3857">
    <property type="taxonomic scope" value="Bacteria"/>
</dbReference>
<evidence type="ECO:0000313" key="2">
    <source>
        <dbReference type="EMBL" id="EEN82489.1"/>
    </source>
</evidence>
<evidence type="ECO:0000259" key="1">
    <source>
        <dbReference type="Pfam" id="PF12705"/>
    </source>
</evidence>
<dbReference type="SUPFAM" id="SSF52980">
    <property type="entry name" value="Restriction endonuclease-like"/>
    <property type="match status" value="1"/>
</dbReference>
<sequence>MMQSQEDSFLSLLASRCINQYGAELHQCCFVFPSQRAGTFFRYELSKRLTQPSFSPQIITVESLTEKLSGLKSAQRTQQVCLLYREIVTLREELGFPLDEKSNPHLPFDHAEKLLSDFNDIDNYLVEPDEIFHNLKALDDLTSLDYISPEQKEAIEIFFGYLSKVNSDKKERLEELFSAMTTEMQLLYHRFRATLESLGLGYSGMLARRAAELDEETFDRNLQKLLSPSVRHIIVAGLYHLSTAEREILKRLKRTNNHYSTSFYWEEVKLANHTTPSDWGFLIGKTMQESKQELGGEWLSTQEKGVPKIDIVQIPSDIGRSKLVPTLLQELIGDAPRAVEDLQCAIALPEVNTLLPLLDALQGISHPINITMGYPLHLSSVAVWLHRYIELQQFTRWSEKGELLPLDALEHLIKHPLSNLLVSSEELSPLNEALRYNYYYIDYQKICALYPQDLPEPLRLLIEPISDKSVLIQRLITLLNRLASLLQEEDNDAEEADSKAEAGHVHYIRVLEIEFVKKLRDLVIQVGNLLPLMGDTAERTILYRLLFKLVEEETLPFEGEPLEGLQIMGFLESRLINFDYLIIPESNEGALPHKRPINRGYIPYNVRLGYNMPTYQSDDYTEAYYFYRLISRARRVFFIVDSRSEKEPSRFLAQLRYLFHLTPQEHTVKVSMLATQTPKIVIPKDEAAMTVLREYTTSNRDDIKKALSASSLSTYALCPLQFYYKYIRQIPEIEERTDLLSPGDFGTVIHDVMQHLYEPYEGKLLSSQDYEWLIDPHTSLPRISTIVNSYYAQNVLHQNSTPKEIEGMHQMYIRMIMEEVYAVLKFDAQYIRRGHQLAYVASEQRIDMIEPLPELGIDVRFKGFIDRLDEVDGLLRIVDYKTGSDSQTFKDWNQLYFAQEKSQHRKAIAQIFLYSEAVLRLVENGRAQQEGLNWLQPRHNRVQPSLYQLKGMCSNKESYNPLIRFNQTEIEDYATSEIRDSYCHELHEVLLRLFSPDVPFAQTEDEEACRYCAFKAICAR</sequence>
<dbReference type="Gene3D" id="3.90.320.10">
    <property type="match status" value="1"/>
</dbReference>
<accession>C3JBJ2</accession>
<organism evidence="2 3">
    <name type="scientific">Porphyromonas endodontalis (strain ATCC 35406 / DSM 24491 / JCM 8526 / CCUG 16442 / BCRC 14492 / NCTC 13058 / HG 370)</name>
    <name type="common">Bacteroides endodontalis</name>
    <dbReference type="NCBI Taxonomy" id="553175"/>
    <lineage>
        <taxon>Bacteria</taxon>
        <taxon>Pseudomonadati</taxon>
        <taxon>Bacteroidota</taxon>
        <taxon>Bacteroidia</taxon>
        <taxon>Bacteroidales</taxon>
        <taxon>Porphyromonadaceae</taxon>
        <taxon>Porphyromonas</taxon>
    </lineage>
</organism>
<reference evidence="2 3" key="1">
    <citation type="submission" date="2009-04" db="EMBL/GenBank/DDBJ databases">
        <authorList>
            <person name="Sebastian Y."/>
            <person name="Madupu R."/>
            <person name="Durkin A.S."/>
            <person name="Torralba M."/>
            <person name="Methe B."/>
            <person name="Sutton G.G."/>
            <person name="Strausberg R.L."/>
            <person name="Nelson K.E."/>
        </authorList>
    </citation>
    <scope>NUCLEOTIDE SEQUENCE [LARGE SCALE GENOMIC DNA]</scope>
    <source>
        <strain evidence="3">ATCC 35406 / BCRC 14492 / JCM 8526 / NCTC 13058 / HG 370</strain>
    </source>
</reference>
<dbReference type="AlphaFoldDB" id="C3JBJ2"/>
<dbReference type="RefSeq" id="WP_004334326.1">
    <property type="nucleotide sequence ID" value="NZ_ACNN01000026.1"/>
</dbReference>
<dbReference type="InterPro" id="IPR011604">
    <property type="entry name" value="PDDEXK-like_dom_sf"/>
</dbReference>
<feature type="domain" description="PD-(D/E)XK endonuclease-like" evidence="1">
    <location>
        <begin position="707"/>
        <end position="1018"/>
    </location>
</feature>
<dbReference type="Pfam" id="PF12705">
    <property type="entry name" value="PDDEXK_1"/>
    <property type="match status" value="1"/>
</dbReference>
<dbReference type="SUPFAM" id="SSF52540">
    <property type="entry name" value="P-loop containing nucleoside triphosphate hydrolases"/>
    <property type="match status" value="1"/>
</dbReference>
<dbReference type="STRING" id="553175.POREN0001_1726"/>
<gene>
    <name evidence="2" type="ORF">POREN0001_1726</name>
</gene>
<dbReference type="InterPro" id="IPR038726">
    <property type="entry name" value="PDDEXK_AddAB-type"/>
</dbReference>
<evidence type="ECO:0000313" key="3">
    <source>
        <dbReference type="Proteomes" id="UP000004295"/>
    </source>
</evidence>
<dbReference type="Proteomes" id="UP000004295">
    <property type="component" value="Unassembled WGS sequence"/>
</dbReference>
<name>C3JBJ2_POREA</name>
<dbReference type="EMBL" id="ACNN01000026">
    <property type="protein sequence ID" value="EEN82489.1"/>
    <property type="molecule type" value="Genomic_DNA"/>
</dbReference>